<evidence type="ECO:0000259" key="2">
    <source>
        <dbReference type="Pfam" id="PF14303"/>
    </source>
</evidence>
<dbReference type="EMBL" id="CAMAPF010000950">
    <property type="protein sequence ID" value="CAH9128599.1"/>
    <property type="molecule type" value="Genomic_DNA"/>
</dbReference>
<sequence>MKKCSGGELDSWFIFKAGIESKNWFGGSDGHGCVKHIQNNIDGAVGINQAGNSFWSWVHNLFCEKANTIVRTREAVESRFKVMNHQCSLWKGSLQKANATQRSGSNLIDVTIAAQTIFVNDNHNEAFKFDHAWHILQACPKWYHQFDTAPTFTPIPSVTPDTFVGGSSGSSPCDGISGPLRRPEGRDKQKGKKMVKHKNSRTDPVMLEYMERMVKQDDLMEKRREERYEAAKVNADTTTRLRHIDVVTMDLSQYSPRKQKWLREQQNAILGYDQDAPSTDAATSAYGDDYFPTFD</sequence>
<protein>
    <recommendedName>
        <fullName evidence="2">No apical meristem-associated C-terminal domain-containing protein</fullName>
    </recommendedName>
</protein>
<keyword evidence="4" id="KW-1185">Reference proteome</keyword>
<accession>A0AAV0EZG8</accession>
<dbReference type="AlphaFoldDB" id="A0AAV0EZG8"/>
<reference evidence="3" key="1">
    <citation type="submission" date="2022-07" db="EMBL/GenBank/DDBJ databases">
        <authorList>
            <person name="Macas J."/>
            <person name="Novak P."/>
            <person name="Neumann P."/>
        </authorList>
    </citation>
    <scope>NUCLEOTIDE SEQUENCE</scope>
</reference>
<feature type="compositionally biased region" description="Basic residues" evidence="1">
    <location>
        <begin position="189"/>
        <end position="199"/>
    </location>
</feature>
<name>A0AAV0EZG8_9ASTE</name>
<evidence type="ECO:0000313" key="3">
    <source>
        <dbReference type="EMBL" id="CAH9128599.1"/>
    </source>
</evidence>
<organism evidence="3 4">
    <name type="scientific">Cuscuta epithymum</name>
    <dbReference type="NCBI Taxonomy" id="186058"/>
    <lineage>
        <taxon>Eukaryota</taxon>
        <taxon>Viridiplantae</taxon>
        <taxon>Streptophyta</taxon>
        <taxon>Embryophyta</taxon>
        <taxon>Tracheophyta</taxon>
        <taxon>Spermatophyta</taxon>
        <taxon>Magnoliopsida</taxon>
        <taxon>eudicotyledons</taxon>
        <taxon>Gunneridae</taxon>
        <taxon>Pentapetalae</taxon>
        <taxon>asterids</taxon>
        <taxon>lamiids</taxon>
        <taxon>Solanales</taxon>
        <taxon>Convolvulaceae</taxon>
        <taxon>Cuscuteae</taxon>
        <taxon>Cuscuta</taxon>
        <taxon>Cuscuta subgen. Cuscuta</taxon>
    </lineage>
</organism>
<gene>
    <name evidence="3" type="ORF">CEPIT_LOCUS29203</name>
</gene>
<dbReference type="InterPro" id="IPR029466">
    <property type="entry name" value="NAM-associated_C"/>
</dbReference>
<evidence type="ECO:0000313" key="4">
    <source>
        <dbReference type="Proteomes" id="UP001152523"/>
    </source>
</evidence>
<evidence type="ECO:0000256" key="1">
    <source>
        <dbReference type="SAM" id="MobiDB-lite"/>
    </source>
</evidence>
<proteinExistence type="predicted"/>
<dbReference type="Pfam" id="PF14303">
    <property type="entry name" value="NAM-associated"/>
    <property type="match status" value="1"/>
</dbReference>
<feature type="region of interest" description="Disordered" evidence="1">
    <location>
        <begin position="166"/>
        <end position="199"/>
    </location>
</feature>
<dbReference type="Proteomes" id="UP001152523">
    <property type="component" value="Unassembled WGS sequence"/>
</dbReference>
<dbReference type="PANTHER" id="PTHR45023:SF4">
    <property type="entry name" value="GLYCINE-RICH PROTEIN-RELATED"/>
    <property type="match status" value="1"/>
</dbReference>
<feature type="domain" description="No apical meristem-associated C-terminal" evidence="2">
    <location>
        <begin position="126"/>
        <end position="269"/>
    </location>
</feature>
<comment type="caution">
    <text evidence="3">The sequence shown here is derived from an EMBL/GenBank/DDBJ whole genome shotgun (WGS) entry which is preliminary data.</text>
</comment>
<dbReference type="PANTHER" id="PTHR45023">
    <property type="match status" value="1"/>
</dbReference>